<comment type="similarity">
    <text evidence="1">Belongs to the LysR transcriptional regulatory family.</text>
</comment>
<dbReference type="SUPFAM" id="SSF46785">
    <property type="entry name" value="Winged helix' DNA-binding domain"/>
    <property type="match status" value="1"/>
</dbReference>
<feature type="domain" description="HTH lysR-type" evidence="5">
    <location>
        <begin position="1"/>
        <end position="53"/>
    </location>
</feature>
<dbReference type="Gene3D" id="1.10.10.10">
    <property type="entry name" value="Winged helix-like DNA-binding domain superfamily/Winged helix DNA-binding domain"/>
    <property type="match status" value="1"/>
</dbReference>
<keyword evidence="2" id="KW-0805">Transcription regulation</keyword>
<dbReference type="FunFam" id="1.10.10.10:FF:000001">
    <property type="entry name" value="LysR family transcriptional regulator"/>
    <property type="match status" value="1"/>
</dbReference>
<dbReference type="Pfam" id="PF03466">
    <property type="entry name" value="LysR_substrate"/>
    <property type="match status" value="1"/>
</dbReference>
<dbReference type="GO" id="GO:0043565">
    <property type="term" value="F:sequence-specific DNA binding"/>
    <property type="evidence" value="ECO:0007669"/>
    <property type="project" value="TreeGrafter"/>
</dbReference>
<dbReference type="AlphaFoldDB" id="A0A7U8C5H3"/>
<evidence type="ECO:0000256" key="2">
    <source>
        <dbReference type="ARBA" id="ARBA00023015"/>
    </source>
</evidence>
<dbReference type="EMBL" id="AAOW01000014">
    <property type="protein sequence ID" value="EAR60684.1"/>
    <property type="molecule type" value="Genomic_DNA"/>
</dbReference>
<dbReference type="PROSITE" id="PS50931">
    <property type="entry name" value="HTH_LYSR"/>
    <property type="match status" value="1"/>
</dbReference>
<dbReference type="PANTHER" id="PTHR30537">
    <property type="entry name" value="HTH-TYPE TRANSCRIPTIONAL REGULATOR"/>
    <property type="match status" value="1"/>
</dbReference>
<dbReference type="SUPFAM" id="SSF53850">
    <property type="entry name" value="Periplasmic binding protein-like II"/>
    <property type="match status" value="1"/>
</dbReference>
<dbReference type="Proteomes" id="UP000002171">
    <property type="component" value="Unassembled WGS sequence"/>
</dbReference>
<dbReference type="GO" id="GO:0003700">
    <property type="term" value="F:DNA-binding transcription factor activity"/>
    <property type="evidence" value="ECO:0007669"/>
    <property type="project" value="InterPro"/>
</dbReference>
<reference evidence="6 7" key="1">
    <citation type="submission" date="2006-02" db="EMBL/GenBank/DDBJ databases">
        <authorList>
            <person name="Pinhassi J."/>
            <person name="Pedros-Alio C."/>
            <person name="Ferriera S."/>
            <person name="Johnson J."/>
            <person name="Kravitz S."/>
            <person name="Halpern A."/>
            <person name="Remington K."/>
            <person name="Beeson K."/>
            <person name="Tran B."/>
            <person name="Rogers Y.-H."/>
            <person name="Friedman R."/>
            <person name="Venter J.C."/>
        </authorList>
    </citation>
    <scope>NUCLEOTIDE SEQUENCE [LARGE SCALE GENOMIC DNA]</scope>
    <source>
        <strain evidence="6 7">MED92</strain>
    </source>
</reference>
<dbReference type="PRINTS" id="PR00039">
    <property type="entry name" value="HTHLYSR"/>
</dbReference>
<gene>
    <name evidence="6" type="ORF">MED92_13453</name>
</gene>
<protein>
    <submittedName>
        <fullName evidence="6">Transcriptional regulator, LysR family protein</fullName>
    </submittedName>
</protein>
<dbReference type="Gene3D" id="3.40.190.290">
    <property type="match status" value="1"/>
</dbReference>
<dbReference type="InterPro" id="IPR000847">
    <property type="entry name" value="LysR_HTH_N"/>
</dbReference>
<evidence type="ECO:0000256" key="1">
    <source>
        <dbReference type="ARBA" id="ARBA00009437"/>
    </source>
</evidence>
<name>A0A7U8C5H3_NEPCE</name>
<dbReference type="Pfam" id="PF00126">
    <property type="entry name" value="HTH_1"/>
    <property type="match status" value="1"/>
</dbReference>
<dbReference type="InterPro" id="IPR005119">
    <property type="entry name" value="LysR_subst-bd"/>
</dbReference>
<proteinExistence type="inferred from homology"/>
<evidence type="ECO:0000313" key="6">
    <source>
        <dbReference type="EMBL" id="EAR60684.1"/>
    </source>
</evidence>
<organism evidence="6 7">
    <name type="scientific">Neptuniibacter caesariensis</name>
    <dbReference type="NCBI Taxonomy" id="207954"/>
    <lineage>
        <taxon>Bacteria</taxon>
        <taxon>Pseudomonadati</taxon>
        <taxon>Pseudomonadota</taxon>
        <taxon>Gammaproteobacteria</taxon>
        <taxon>Oceanospirillales</taxon>
        <taxon>Oceanospirillaceae</taxon>
        <taxon>Neptuniibacter</taxon>
    </lineage>
</organism>
<sequence>MSVFAHVVESGSITAAAESLGLSKSVVSQHLKTLENELGLTLLKRTTRRQHLTPAGQTFYSHCKRLNEVADQAWHEALQVRKQPKGRIRITAPHALMDSLVVPAIERVLQECPELIPEFVSSDAQLDLMTEKIDLAIRVGASRDSSLKQRRIGEFRDILCGAPALSEAPFGDHHYIANVWEGKRITYQMTDPDGNKMDFESMPKCIANSFHTCLKLIRSGSGIGLLPDFIVNEKSSGLKPLFPGYKLPPNPIYALHSFDKELPINVQVCLNAIEQELASSN</sequence>
<keyword evidence="7" id="KW-1185">Reference proteome</keyword>
<accession>A0A7U8C5H3</accession>
<evidence type="ECO:0000256" key="3">
    <source>
        <dbReference type="ARBA" id="ARBA00023125"/>
    </source>
</evidence>
<dbReference type="PANTHER" id="PTHR30537:SF30">
    <property type="entry name" value="TRANSCRIPTIONAL REGULATOR-RELATED"/>
    <property type="match status" value="1"/>
</dbReference>
<dbReference type="InterPro" id="IPR036390">
    <property type="entry name" value="WH_DNA-bd_sf"/>
</dbReference>
<keyword evidence="4" id="KW-0804">Transcription</keyword>
<evidence type="ECO:0000259" key="5">
    <source>
        <dbReference type="PROSITE" id="PS50931"/>
    </source>
</evidence>
<dbReference type="GO" id="GO:0006351">
    <property type="term" value="P:DNA-templated transcription"/>
    <property type="evidence" value="ECO:0007669"/>
    <property type="project" value="TreeGrafter"/>
</dbReference>
<comment type="caution">
    <text evidence="6">The sequence shown here is derived from an EMBL/GenBank/DDBJ whole genome shotgun (WGS) entry which is preliminary data.</text>
</comment>
<dbReference type="CDD" id="cd08422">
    <property type="entry name" value="PBP2_CrgA_like"/>
    <property type="match status" value="1"/>
</dbReference>
<evidence type="ECO:0000256" key="4">
    <source>
        <dbReference type="ARBA" id="ARBA00023163"/>
    </source>
</evidence>
<evidence type="ECO:0000313" key="7">
    <source>
        <dbReference type="Proteomes" id="UP000002171"/>
    </source>
</evidence>
<keyword evidence="3" id="KW-0238">DNA-binding</keyword>
<dbReference type="InterPro" id="IPR058163">
    <property type="entry name" value="LysR-type_TF_proteobact-type"/>
</dbReference>
<dbReference type="InterPro" id="IPR036388">
    <property type="entry name" value="WH-like_DNA-bd_sf"/>
</dbReference>